<evidence type="ECO:0000313" key="1">
    <source>
        <dbReference type="EMBL" id="WND19661.1"/>
    </source>
</evidence>
<reference evidence="1 2" key="1">
    <citation type="submission" date="2023-09" db="EMBL/GenBank/DDBJ databases">
        <title>The genome sequence of Streptomyces anthocyanicus.</title>
        <authorList>
            <person name="Mo P."/>
        </authorList>
    </citation>
    <scope>NUCLEOTIDE SEQUENCE [LARGE SCALE GENOMIC DNA]</scope>
    <source>
        <strain evidence="1 2">JCM 4387</strain>
    </source>
</reference>
<dbReference type="EMBL" id="CP134213">
    <property type="protein sequence ID" value="WND19661.1"/>
    <property type="molecule type" value="Genomic_DNA"/>
</dbReference>
<gene>
    <name evidence="1" type="ORF">RI060_20910</name>
</gene>
<keyword evidence="2" id="KW-1185">Reference proteome</keyword>
<accession>A0ABY9UBP0</accession>
<protein>
    <recommendedName>
        <fullName evidence="3">SnoaL-like domain-containing protein</fullName>
    </recommendedName>
</protein>
<dbReference type="Proteomes" id="UP001249394">
    <property type="component" value="Chromosome"/>
</dbReference>
<evidence type="ECO:0000313" key="2">
    <source>
        <dbReference type="Proteomes" id="UP001249394"/>
    </source>
</evidence>
<proteinExistence type="predicted"/>
<organism evidence="1 2">
    <name type="scientific">Streptomyces violaceus</name>
    <name type="common">Streptomyces venezuelae</name>
    <dbReference type="NCBI Taxonomy" id="1936"/>
    <lineage>
        <taxon>Bacteria</taxon>
        <taxon>Bacillati</taxon>
        <taxon>Actinomycetota</taxon>
        <taxon>Actinomycetes</taxon>
        <taxon>Kitasatosporales</taxon>
        <taxon>Streptomycetaceae</taxon>
        <taxon>Streptomyces</taxon>
    </lineage>
</organism>
<name>A0ABY9UBP0_STRVL</name>
<sequence length="42" mass="4933">MTAPDSTAEGLIRRYYECVDRQGPMTFHLFHPSIRYKRPGHP</sequence>
<evidence type="ECO:0008006" key="3">
    <source>
        <dbReference type="Google" id="ProtNLM"/>
    </source>
</evidence>